<evidence type="ECO:0000259" key="5">
    <source>
        <dbReference type="Pfam" id="PF00082"/>
    </source>
</evidence>
<dbReference type="InterPro" id="IPR050131">
    <property type="entry name" value="Peptidase_S8_subtilisin-like"/>
</dbReference>
<dbReference type="InterPro" id="IPR000209">
    <property type="entry name" value="Peptidase_S8/S53_dom"/>
</dbReference>
<feature type="domain" description="Proprotein convertase subtilisin/kexin type 9 C-terminal" evidence="6">
    <location>
        <begin position="244"/>
        <end position="304"/>
    </location>
</feature>
<dbReference type="FunFam" id="3.40.50.200:FF:000016">
    <property type="entry name" value="Proprotein convertase subtilisin/kexin type 9"/>
    <property type="match status" value="1"/>
</dbReference>
<reference evidence="8 9" key="1">
    <citation type="submission" date="2019-08" db="EMBL/GenBank/DDBJ databases">
        <title>A chromosome-level genome assembly, high-density linkage maps, and genome scans reveal the genomic architecture of hybrid incompatibilities underlying speciation via character displacement in darters (Percidae: Etheostominae).</title>
        <authorList>
            <person name="Moran R.L."/>
            <person name="Catchen J.M."/>
            <person name="Fuller R.C."/>
        </authorList>
    </citation>
    <scope>NUCLEOTIDE SEQUENCE [LARGE SCALE GENOMIC DNA]</scope>
    <source>
        <strain evidence="8">EspeVRDwgs_2016</strain>
        <tissue evidence="8">Muscle</tissue>
    </source>
</reference>
<feature type="active site" description="Charge relay system" evidence="4">
    <location>
        <position position="8"/>
    </location>
</feature>
<dbReference type="Pfam" id="PF18463">
    <property type="entry name" value="PCSK9_C3"/>
    <property type="match status" value="1"/>
</dbReference>
<evidence type="ECO:0000256" key="4">
    <source>
        <dbReference type="PROSITE-ProRule" id="PRU01240"/>
    </source>
</evidence>
<evidence type="ECO:0000256" key="1">
    <source>
        <dbReference type="ARBA" id="ARBA00011073"/>
    </source>
</evidence>
<evidence type="ECO:0000259" key="6">
    <source>
        <dbReference type="Pfam" id="PF18459"/>
    </source>
</evidence>
<gene>
    <name evidence="8" type="ORF">FQN60_013202</name>
</gene>
<dbReference type="PANTHER" id="PTHR43806:SF60">
    <property type="entry name" value="PROPROTEIN CONVERTASE SUBTILISIN_KEXIN TYPE 9"/>
    <property type="match status" value="1"/>
</dbReference>
<dbReference type="Pfam" id="PF18459">
    <property type="entry name" value="PCSK9_C1"/>
    <property type="match status" value="1"/>
</dbReference>
<evidence type="ECO:0000313" key="8">
    <source>
        <dbReference type="EMBL" id="KAA8589837.1"/>
    </source>
</evidence>
<dbReference type="PANTHER" id="PTHR43806">
    <property type="entry name" value="PEPTIDASE S8"/>
    <property type="match status" value="1"/>
</dbReference>
<dbReference type="GO" id="GO:0004252">
    <property type="term" value="F:serine-type endopeptidase activity"/>
    <property type="evidence" value="ECO:0007669"/>
    <property type="project" value="UniProtKB-UniRule"/>
</dbReference>
<feature type="domain" description="Proprotein convertase subtilisin/kexin type 9 C-terminal" evidence="7">
    <location>
        <begin position="369"/>
        <end position="441"/>
    </location>
</feature>
<keyword evidence="3 4" id="KW-0720">Serine protease</keyword>
<feature type="domain" description="Peptidase S8/S53" evidence="5">
    <location>
        <begin position="7"/>
        <end position="186"/>
    </location>
</feature>
<dbReference type="Proteomes" id="UP000327493">
    <property type="component" value="Chromosome 9"/>
</dbReference>
<dbReference type="Gene3D" id="2.60.120.690">
    <property type="entry name" value="Proprotein convertase subtilisin/kexin type 9"/>
    <property type="match status" value="1"/>
</dbReference>
<dbReference type="InterPro" id="IPR041051">
    <property type="entry name" value="PCSK9_C3"/>
</dbReference>
<dbReference type="SUPFAM" id="SSF52743">
    <property type="entry name" value="Subtilisin-like"/>
    <property type="match status" value="1"/>
</dbReference>
<comment type="similarity">
    <text evidence="1 4">Belongs to the peptidase S8 family.</text>
</comment>
<dbReference type="InterPro" id="IPR036852">
    <property type="entry name" value="Peptidase_S8/S53_dom_sf"/>
</dbReference>
<dbReference type="PROSITE" id="PS51892">
    <property type="entry name" value="SUBTILASE"/>
    <property type="match status" value="1"/>
</dbReference>
<proteinExistence type="inferred from homology"/>
<feature type="active site" description="Charge relay system" evidence="4">
    <location>
        <position position="48"/>
    </location>
</feature>
<protein>
    <recommendedName>
        <fullName evidence="10">Subtilisin/kexin-like protease PC9</fullName>
    </recommendedName>
</protein>
<evidence type="ECO:0008006" key="10">
    <source>
        <dbReference type="Google" id="ProtNLM"/>
    </source>
</evidence>
<feature type="active site" description="Charge relay system" evidence="4">
    <location>
        <position position="182"/>
    </location>
</feature>
<keyword evidence="2 4" id="KW-0645">Protease</keyword>
<keyword evidence="4" id="KW-0378">Hydrolase</keyword>
<accession>A0A5J5D704</accession>
<dbReference type="Pfam" id="PF00082">
    <property type="entry name" value="Peptidase_S8"/>
    <property type="match status" value="1"/>
</dbReference>
<dbReference type="GO" id="GO:0006508">
    <property type="term" value="P:proteolysis"/>
    <property type="evidence" value="ECO:0007669"/>
    <property type="project" value="UniProtKB-KW"/>
</dbReference>
<dbReference type="EMBL" id="VOFY01000009">
    <property type="protein sequence ID" value="KAA8589837.1"/>
    <property type="molecule type" value="Genomic_DNA"/>
</dbReference>
<evidence type="ECO:0000313" key="9">
    <source>
        <dbReference type="Proteomes" id="UP000327493"/>
    </source>
</evidence>
<dbReference type="InterPro" id="IPR041254">
    <property type="entry name" value="PCSK9_C1"/>
</dbReference>
<dbReference type="Gene3D" id="3.40.50.200">
    <property type="entry name" value="Peptidase S8/S53 domain"/>
    <property type="match status" value="1"/>
</dbReference>
<name>A0A5J5D704_9PERO</name>
<evidence type="ECO:0000256" key="3">
    <source>
        <dbReference type="ARBA" id="ARBA00022825"/>
    </source>
</evidence>
<dbReference type="GO" id="GO:0005615">
    <property type="term" value="C:extracellular space"/>
    <property type="evidence" value="ECO:0007669"/>
    <property type="project" value="TreeGrafter"/>
</dbReference>
<organism evidence="8 9">
    <name type="scientific">Etheostoma spectabile</name>
    <name type="common">orangethroat darter</name>
    <dbReference type="NCBI Taxonomy" id="54343"/>
    <lineage>
        <taxon>Eukaryota</taxon>
        <taxon>Metazoa</taxon>
        <taxon>Chordata</taxon>
        <taxon>Craniata</taxon>
        <taxon>Vertebrata</taxon>
        <taxon>Euteleostomi</taxon>
        <taxon>Actinopterygii</taxon>
        <taxon>Neopterygii</taxon>
        <taxon>Teleostei</taxon>
        <taxon>Neoteleostei</taxon>
        <taxon>Acanthomorphata</taxon>
        <taxon>Eupercaria</taxon>
        <taxon>Perciformes</taxon>
        <taxon>Percoidei</taxon>
        <taxon>Percidae</taxon>
        <taxon>Etheostomatinae</taxon>
        <taxon>Etheostoma</taxon>
    </lineage>
</organism>
<keyword evidence="9" id="KW-1185">Reference proteome</keyword>
<evidence type="ECO:0000259" key="7">
    <source>
        <dbReference type="Pfam" id="PF18463"/>
    </source>
</evidence>
<dbReference type="AlphaFoldDB" id="A0A5J5D704"/>
<comment type="caution">
    <text evidence="8">The sequence shown here is derived from an EMBL/GenBank/DDBJ whole genome shotgun (WGS) entry which is preliminary data.</text>
</comment>
<evidence type="ECO:0000256" key="2">
    <source>
        <dbReference type="ARBA" id="ARBA00022670"/>
    </source>
</evidence>
<sequence>MAEVYLMDGSVQTTHREVEGRVLITDFNSVPEEDGVRVHRQASQCDSHGTHMAGVVSGSDSGVARGVGVNLVRVLNCQGKGTVSGALAVDAVVVLLPFIGGFSRSLNAACRDLVAKGAVVVAAAGNYRDDACLYSPASEPEVITVGAVNSADQLMSQGAGGSNFGRCVDLFAPGDDIVSASSDCSTCFTSRMILSANQNVSPVQVLHMLLHYSISNTIDFLSLSDTHRLSTPNLVAAMPPANSTRVKAMSRCRLGEEMMSCRSSTPDGVHAGETITVNAGQMECVAYNDWGGKGVYAVARCCVTGGLQCQVHASPEPGRDAECVNQQHHLTGCTSRSTAGISSDSRPRRGDRKHCVAKDGVSSHAVCCHAPSLECHLLEKTSADKDQLEVSCPSGWTLTDCSAVSQGSVILWSVAKGNSCHVRSATGADGTAGIAVCCRVRPPPDQTATPQR</sequence>